<name>A0AAV4G772_9GAST</name>
<keyword evidence="3" id="KW-1185">Reference proteome</keyword>
<dbReference type="EMBL" id="BMAT01008240">
    <property type="protein sequence ID" value="GFR80845.1"/>
    <property type="molecule type" value="Genomic_DNA"/>
</dbReference>
<comment type="caution">
    <text evidence="2">The sequence shown here is derived from an EMBL/GenBank/DDBJ whole genome shotgun (WGS) entry which is preliminary data.</text>
</comment>
<evidence type="ECO:0000313" key="2">
    <source>
        <dbReference type="EMBL" id="GFR80845.1"/>
    </source>
</evidence>
<proteinExistence type="predicted"/>
<evidence type="ECO:0000256" key="1">
    <source>
        <dbReference type="SAM" id="MobiDB-lite"/>
    </source>
</evidence>
<sequence length="112" mass="13015">MSSFMELLAVIRYYLVHLVVRKTQGVWWTLSGVRRALHRAESEDGFDQCVHVSDVLGGDKLETDRYTDIPRGTQRQTGKETEGKIRKKVDGRATEFVHRALQIPEYDYDCKR</sequence>
<feature type="compositionally biased region" description="Basic and acidic residues" evidence="1">
    <location>
        <begin position="77"/>
        <end position="86"/>
    </location>
</feature>
<dbReference type="AlphaFoldDB" id="A0AAV4G772"/>
<protein>
    <submittedName>
        <fullName evidence="2">Uncharacterized protein</fullName>
    </submittedName>
</protein>
<evidence type="ECO:0000313" key="3">
    <source>
        <dbReference type="Proteomes" id="UP000762676"/>
    </source>
</evidence>
<accession>A0AAV4G772</accession>
<organism evidence="2 3">
    <name type="scientific">Elysia marginata</name>
    <dbReference type="NCBI Taxonomy" id="1093978"/>
    <lineage>
        <taxon>Eukaryota</taxon>
        <taxon>Metazoa</taxon>
        <taxon>Spiralia</taxon>
        <taxon>Lophotrochozoa</taxon>
        <taxon>Mollusca</taxon>
        <taxon>Gastropoda</taxon>
        <taxon>Heterobranchia</taxon>
        <taxon>Euthyneura</taxon>
        <taxon>Panpulmonata</taxon>
        <taxon>Sacoglossa</taxon>
        <taxon>Placobranchoidea</taxon>
        <taxon>Plakobranchidae</taxon>
        <taxon>Elysia</taxon>
    </lineage>
</organism>
<feature type="region of interest" description="Disordered" evidence="1">
    <location>
        <begin position="63"/>
        <end position="86"/>
    </location>
</feature>
<dbReference type="Proteomes" id="UP000762676">
    <property type="component" value="Unassembled WGS sequence"/>
</dbReference>
<gene>
    <name evidence="2" type="ORF">ElyMa_004055000</name>
</gene>
<reference evidence="2 3" key="1">
    <citation type="journal article" date="2021" name="Elife">
        <title>Chloroplast acquisition without the gene transfer in kleptoplastic sea slugs, Plakobranchus ocellatus.</title>
        <authorList>
            <person name="Maeda T."/>
            <person name="Takahashi S."/>
            <person name="Yoshida T."/>
            <person name="Shimamura S."/>
            <person name="Takaki Y."/>
            <person name="Nagai Y."/>
            <person name="Toyoda A."/>
            <person name="Suzuki Y."/>
            <person name="Arimoto A."/>
            <person name="Ishii H."/>
            <person name="Satoh N."/>
            <person name="Nishiyama T."/>
            <person name="Hasebe M."/>
            <person name="Maruyama T."/>
            <person name="Minagawa J."/>
            <person name="Obokata J."/>
            <person name="Shigenobu S."/>
        </authorList>
    </citation>
    <scope>NUCLEOTIDE SEQUENCE [LARGE SCALE GENOMIC DNA]</scope>
</reference>